<dbReference type="AlphaFoldDB" id="A0A060RIH7"/>
<dbReference type="RefSeq" id="WP_012961587.1">
    <property type="nucleotide sequence ID" value="NZ_CP113954.2"/>
</dbReference>
<organism evidence="2 4">
    <name type="scientific">Streptococcus gallolyticus</name>
    <dbReference type="NCBI Taxonomy" id="315405"/>
    <lineage>
        <taxon>Bacteria</taxon>
        <taxon>Bacillati</taxon>
        <taxon>Bacillota</taxon>
        <taxon>Bacilli</taxon>
        <taxon>Lactobacillales</taxon>
        <taxon>Streptococcaceae</taxon>
        <taxon>Streptococcus</taxon>
    </lineage>
</organism>
<sequence length="93" mass="10338">MAKTGVDLEEWKSLTDGVSSSTSNISKIKSLTFTETTLKPFTEFSSIIDKFNKSIKKLKTYTKTDAEKMYKAGKNKSDDDSNEAKNTRSKGGK</sequence>
<protein>
    <recommendedName>
        <fullName evidence="6">Variable surface protein mvspG</fullName>
    </recommendedName>
</protein>
<name>A0A060RIH7_9STRE</name>
<evidence type="ECO:0000313" key="2">
    <source>
        <dbReference type="EMBL" id="CDO18894.1"/>
    </source>
</evidence>
<reference evidence="2 4" key="1">
    <citation type="submission" date="2014-02" db="EMBL/GenBank/DDBJ databases">
        <authorList>
            <person name="Manrique M."/>
        </authorList>
    </citation>
    <scope>NUCLEOTIDE SEQUENCE [LARGE SCALE GENOMIC DNA]</scope>
    <source>
        <strain evidence="2 4">LMG17956</strain>
    </source>
</reference>
<proteinExistence type="predicted"/>
<evidence type="ECO:0000313" key="5">
    <source>
        <dbReference type="Proteomes" id="UP000249013"/>
    </source>
</evidence>
<reference evidence="3 5" key="3">
    <citation type="submission" date="2018-06" db="EMBL/GenBank/DDBJ databases">
        <authorList>
            <consortium name="Pathogen Informatics"/>
            <person name="Doyle S."/>
        </authorList>
    </citation>
    <scope>NUCLEOTIDE SEQUENCE [LARGE SCALE GENOMIC DNA]</scope>
    <source>
        <strain evidence="3 5">NCTC13773</strain>
    </source>
</reference>
<accession>A0A060RIH7</accession>
<dbReference type="Proteomes" id="UP000249013">
    <property type="component" value="Chromosome 1"/>
</dbReference>
<dbReference type="EMBL" id="LS483409">
    <property type="protein sequence ID" value="SQG78894.1"/>
    <property type="molecule type" value="Genomic_DNA"/>
</dbReference>
<evidence type="ECO:0008006" key="6">
    <source>
        <dbReference type="Google" id="ProtNLM"/>
    </source>
</evidence>
<feature type="compositionally biased region" description="Basic and acidic residues" evidence="1">
    <location>
        <begin position="69"/>
        <end position="86"/>
    </location>
</feature>
<dbReference type="EMBL" id="CCBC010000208">
    <property type="protein sequence ID" value="CDO18894.1"/>
    <property type="molecule type" value="Genomic_DNA"/>
</dbReference>
<dbReference type="Proteomes" id="UP000027584">
    <property type="component" value="Unassembled WGS sequence"/>
</dbReference>
<feature type="region of interest" description="Disordered" evidence="1">
    <location>
        <begin position="69"/>
        <end position="93"/>
    </location>
</feature>
<evidence type="ECO:0000256" key="1">
    <source>
        <dbReference type="SAM" id="MobiDB-lite"/>
    </source>
</evidence>
<evidence type="ECO:0000313" key="4">
    <source>
        <dbReference type="Proteomes" id="UP000027584"/>
    </source>
</evidence>
<gene>
    <name evidence="2" type="ORF">BN963_SGAL_02101</name>
    <name evidence="3" type="ORF">NCTC13773_00691</name>
</gene>
<evidence type="ECO:0000313" key="3">
    <source>
        <dbReference type="EMBL" id="SQG78894.1"/>
    </source>
</evidence>
<reference evidence="2 4" key="2">
    <citation type="submission" date="2014-05" db="EMBL/GenBank/DDBJ databases">
        <title>Genome sequence of Streptococcus gallolyticus.</title>
        <authorList>
            <person name="Del Campo R."/>
        </authorList>
    </citation>
    <scope>NUCLEOTIDE SEQUENCE [LARGE SCALE GENOMIC DNA]</scope>
    <source>
        <strain evidence="2 4">LMG17956</strain>
    </source>
</reference>